<feature type="domain" description="Peptidase S1" evidence="2">
    <location>
        <begin position="25"/>
        <end position="87"/>
    </location>
</feature>
<keyword evidence="4" id="KW-1185">Reference proteome</keyword>
<dbReference type="InterPro" id="IPR001254">
    <property type="entry name" value="Trypsin_dom"/>
</dbReference>
<name>A0A2G9QL64_AQUCT</name>
<dbReference type="SUPFAM" id="SSF50494">
    <property type="entry name" value="Trypsin-like serine proteases"/>
    <property type="match status" value="1"/>
</dbReference>
<dbReference type="GO" id="GO:0006508">
    <property type="term" value="P:proteolysis"/>
    <property type="evidence" value="ECO:0007669"/>
    <property type="project" value="InterPro"/>
</dbReference>
<dbReference type="GO" id="GO:0004252">
    <property type="term" value="F:serine-type endopeptidase activity"/>
    <property type="evidence" value="ECO:0007669"/>
    <property type="project" value="InterPro"/>
</dbReference>
<gene>
    <name evidence="3" type="ORF">AB205_0091650</name>
</gene>
<dbReference type="Gene3D" id="2.40.10.10">
    <property type="entry name" value="Trypsin-like serine proteases"/>
    <property type="match status" value="1"/>
</dbReference>
<proteinExistence type="predicted"/>
<dbReference type="PANTHER" id="PTHR24252">
    <property type="entry name" value="ACROSIN-RELATED"/>
    <property type="match status" value="1"/>
</dbReference>
<dbReference type="Pfam" id="PF00089">
    <property type="entry name" value="Trypsin"/>
    <property type="match status" value="1"/>
</dbReference>
<keyword evidence="1" id="KW-1015">Disulfide bond</keyword>
<dbReference type="PANTHER" id="PTHR24252:SF7">
    <property type="entry name" value="HYALIN"/>
    <property type="match status" value="1"/>
</dbReference>
<sequence>MLDQIYYDLPCSPLATAPKRPTSKNKVFKNAQYNAQTITNDITLIKLAIPIAYTNCISPVCLPTTDDVFNDQEMCITTGWGYINATSKEIRYSTEHK</sequence>
<evidence type="ECO:0000313" key="4">
    <source>
        <dbReference type="Proteomes" id="UP000228934"/>
    </source>
</evidence>
<reference evidence="4" key="1">
    <citation type="journal article" date="2017" name="Nat. Commun.">
        <title>The North American bullfrog draft genome provides insight into hormonal regulation of long noncoding RNA.</title>
        <authorList>
            <person name="Hammond S.A."/>
            <person name="Warren R.L."/>
            <person name="Vandervalk B.P."/>
            <person name="Kucuk E."/>
            <person name="Khan H."/>
            <person name="Gibb E.A."/>
            <person name="Pandoh P."/>
            <person name="Kirk H."/>
            <person name="Zhao Y."/>
            <person name="Jones M."/>
            <person name="Mungall A.J."/>
            <person name="Coope R."/>
            <person name="Pleasance S."/>
            <person name="Moore R.A."/>
            <person name="Holt R.A."/>
            <person name="Round J.M."/>
            <person name="Ohora S."/>
            <person name="Walle B.V."/>
            <person name="Veldhoen N."/>
            <person name="Helbing C.C."/>
            <person name="Birol I."/>
        </authorList>
    </citation>
    <scope>NUCLEOTIDE SEQUENCE [LARGE SCALE GENOMIC DNA]</scope>
</reference>
<accession>A0A2G9QL64</accession>
<protein>
    <recommendedName>
        <fullName evidence="2">Peptidase S1 domain-containing protein</fullName>
    </recommendedName>
</protein>
<evidence type="ECO:0000256" key="1">
    <source>
        <dbReference type="ARBA" id="ARBA00023157"/>
    </source>
</evidence>
<dbReference type="EMBL" id="KV960767">
    <property type="protein sequence ID" value="PIO16306.1"/>
    <property type="molecule type" value="Genomic_DNA"/>
</dbReference>
<dbReference type="OrthoDB" id="5979691at2759"/>
<dbReference type="Proteomes" id="UP000228934">
    <property type="component" value="Unassembled WGS sequence"/>
</dbReference>
<organism evidence="3 4">
    <name type="scientific">Aquarana catesbeiana</name>
    <name type="common">American bullfrog</name>
    <name type="synonym">Rana catesbeiana</name>
    <dbReference type="NCBI Taxonomy" id="8400"/>
    <lineage>
        <taxon>Eukaryota</taxon>
        <taxon>Metazoa</taxon>
        <taxon>Chordata</taxon>
        <taxon>Craniata</taxon>
        <taxon>Vertebrata</taxon>
        <taxon>Euteleostomi</taxon>
        <taxon>Amphibia</taxon>
        <taxon>Batrachia</taxon>
        <taxon>Anura</taxon>
        <taxon>Neobatrachia</taxon>
        <taxon>Ranoidea</taxon>
        <taxon>Ranidae</taxon>
        <taxon>Aquarana</taxon>
    </lineage>
</organism>
<dbReference type="InterPro" id="IPR043504">
    <property type="entry name" value="Peptidase_S1_PA_chymotrypsin"/>
</dbReference>
<evidence type="ECO:0000313" key="3">
    <source>
        <dbReference type="EMBL" id="PIO16306.1"/>
    </source>
</evidence>
<evidence type="ECO:0000259" key="2">
    <source>
        <dbReference type="Pfam" id="PF00089"/>
    </source>
</evidence>
<dbReference type="InterPro" id="IPR009003">
    <property type="entry name" value="Peptidase_S1_PA"/>
</dbReference>
<dbReference type="AlphaFoldDB" id="A0A2G9QL64"/>